<evidence type="ECO:0000313" key="1">
    <source>
        <dbReference type="EMBL" id="TCP67198.1"/>
    </source>
</evidence>
<sequence length="172" mass="19009">MGNGPGGETALDFGRDPMTDETCWPAPVLALLEEQRAMTVAIADEKGPWAAPVYYIWEGRQFFFLSSPRARHVAALAPGEVKPAAVTIARAPADYRQIAGLQMAGTLSLVEGLPERAARFVLFGRRFDFFQRFLTEPALALTLSKTALYRFTAESCCWVDNERAFGERTGLF</sequence>
<proteinExistence type="predicted"/>
<gene>
    <name evidence="1" type="ORF">EDD73_10593</name>
</gene>
<comment type="caution">
    <text evidence="1">The sequence shown here is derived from an EMBL/GenBank/DDBJ whole genome shotgun (WGS) entry which is preliminary data.</text>
</comment>
<dbReference type="Gene3D" id="2.30.110.10">
    <property type="entry name" value="Electron Transport, Fmn-binding Protein, Chain A"/>
    <property type="match status" value="1"/>
</dbReference>
<organism evidence="1 2">
    <name type="scientific">Heliophilum fasciatum</name>
    <dbReference type="NCBI Taxonomy" id="35700"/>
    <lineage>
        <taxon>Bacteria</taxon>
        <taxon>Bacillati</taxon>
        <taxon>Bacillota</taxon>
        <taxon>Clostridia</taxon>
        <taxon>Eubacteriales</taxon>
        <taxon>Heliobacteriaceae</taxon>
        <taxon>Heliophilum</taxon>
    </lineage>
</organism>
<dbReference type="SUPFAM" id="SSF50475">
    <property type="entry name" value="FMN-binding split barrel"/>
    <property type="match status" value="1"/>
</dbReference>
<dbReference type="RefSeq" id="WP_264672906.1">
    <property type="nucleotide sequence ID" value="NZ_JAOQNU010000005.1"/>
</dbReference>
<dbReference type="InterPro" id="IPR012349">
    <property type="entry name" value="Split_barrel_FMN-bd"/>
</dbReference>
<name>A0A4R2RV36_9FIRM</name>
<dbReference type="InterPro" id="IPR024747">
    <property type="entry name" value="Pyridox_Oxase-rel"/>
</dbReference>
<reference evidence="1 2" key="1">
    <citation type="submission" date="2019-03" db="EMBL/GenBank/DDBJ databases">
        <title>Genomic Encyclopedia of Type Strains, Phase IV (KMG-IV): sequencing the most valuable type-strain genomes for metagenomic binning, comparative biology and taxonomic classification.</title>
        <authorList>
            <person name="Goeker M."/>
        </authorList>
    </citation>
    <scope>NUCLEOTIDE SEQUENCE [LARGE SCALE GENOMIC DNA]</scope>
    <source>
        <strain evidence="1 2">DSM 11170</strain>
    </source>
</reference>
<protein>
    <submittedName>
        <fullName evidence="1">Uncharacterized protein YhbP (UPF0306 family)</fullName>
    </submittedName>
</protein>
<dbReference type="EMBL" id="SLXT01000005">
    <property type="protein sequence ID" value="TCP67198.1"/>
    <property type="molecule type" value="Genomic_DNA"/>
</dbReference>
<dbReference type="AlphaFoldDB" id="A0A4R2RV36"/>
<dbReference type="Proteomes" id="UP000294813">
    <property type="component" value="Unassembled WGS sequence"/>
</dbReference>
<keyword evidence="2" id="KW-1185">Reference proteome</keyword>
<evidence type="ECO:0000313" key="2">
    <source>
        <dbReference type="Proteomes" id="UP000294813"/>
    </source>
</evidence>
<accession>A0A4R2RV36</accession>
<dbReference type="Pfam" id="PF12900">
    <property type="entry name" value="Pyridox_ox_2"/>
    <property type="match status" value="1"/>
</dbReference>